<feature type="compositionally biased region" description="Polar residues" evidence="1">
    <location>
        <begin position="99"/>
        <end position="109"/>
    </location>
</feature>
<evidence type="ECO:0000256" key="1">
    <source>
        <dbReference type="SAM" id="MobiDB-lite"/>
    </source>
</evidence>
<reference evidence="2 3" key="1">
    <citation type="submission" date="2019-08" db="EMBL/GenBank/DDBJ databases">
        <title>Draft genome sequences of two oriental melons (Cucumis melo L. var makuwa).</title>
        <authorList>
            <person name="Kwon S.-Y."/>
        </authorList>
    </citation>
    <scope>NUCLEOTIDE SEQUENCE [LARGE SCALE GENOMIC DNA]</scope>
    <source>
        <strain evidence="3">cv. Chang Bougi</strain>
        <tissue evidence="2">Leaf</tissue>
    </source>
</reference>
<comment type="caution">
    <text evidence="2">The sequence shown here is derived from an EMBL/GenBank/DDBJ whole genome shotgun (WGS) entry which is preliminary data.</text>
</comment>
<name>A0A5D3DE39_CUCMM</name>
<dbReference type="EMBL" id="SSTD01005512">
    <property type="protein sequence ID" value="TYK21846.1"/>
    <property type="molecule type" value="Genomic_DNA"/>
</dbReference>
<evidence type="ECO:0000313" key="2">
    <source>
        <dbReference type="EMBL" id="TYK21846.1"/>
    </source>
</evidence>
<protein>
    <submittedName>
        <fullName evidence="2">Uncharacterized protein</fullName>
    </submittedName>
</protein>
<feature type="compositionally biased region" description="Basic and acidic residues" evidence="1">
    <location>
        <begin position="110"/>
        <end position="121"/>
    </location>
</feature>
<accession>A0A5D3DE39</accession>
<organism evidence="2 3">
    <name type="scientific">Cucumis melo var. makuwa</name>
    <name type="common">Oriental melon</name>
    <dbReference type="NCBI Taxonomy" id="1194695"/>
    <lineage>
        <taxon>Eukaryota</taxon>
        <taxon>Viridiplantae</taxon>
        <taxon>Streptophyta</taxon>
        <taxon>Embryophyta</taxon>
        <taxon>Tracheophyta</taxon>
        <taxon>Spermatophyta</taxon>
        <taxon>Magnoliopsida</taxon>
        <taxon>eudicotyledons</taxon>
        <taxon>Gunneridae</taxon>
        <taxon>Pentapetalae</taxon>
        <taxon>rosids</taxon>
        <taxon>fabids</taxon>
        <taxon>Cucurbitales</taxon>
        <taxon>Cucurbitaceae</taxon>
        <taxon>Benincaseae</taxon>
        <taxon>Cucumis</taxon>
    </lineage>
</organism>
<gene>
    <name evidence="2" type="ORF">E5676_scaffold1073G00110</name>
</gene>
<proteinExistence type="predicted"/>
<dbReference type="Proteomes" id="UP000321947">
    <property type="component" value="Unassembled WGS sequence"/>
</dbReference>
<sequence>MRLLRFKLTTGEKRTRTRARHVAELAWVVNRFVDWVVGSGSGSCEKMKGKIGARLGFEHVTLRRTHGVIWDEPFHEHFEDSPFDPLDFIDDTFMESEDATQTSVVSSSKETFKKEVDDQLQKGKQIASKESGDMCPICRLSNKPKHPT</sequence>
<evidence type="ECO:0000313" key="3">
    <source>
        <dbReference type="Proteomes" id="UP000321947"/>
    </source>
</evidence>
<dbReference type="AlphaFoldDB" id="A0A5D3DE39"/>
<feature type="region of interest" description="Disordered" evidence="1">
    <location>
        <begin position="99"/>
        <end position="130"/>
    </location>
</feature>